<keyword evidence="1" id="KW-1185">Reference proteome</keyword>
<dbReference type="RefSeq" id="XP_065669792.1">
    <property type="nucleotide sequence ID" value="XM_065813720.1"/>
</dbReference>
<evidence type="ECO:0000313" key="2">
    <source>
        <dbReference type="RefSeq" id="XP_065669792.1"/>
    </source>
</evidence>
<evidence type="ECO:0000313" key="1">
    <source>
        <dbReference type="Proteomes" id="UP001652625"/>
    </source>
</evidence>
<gene>
    <name evidence="2" type="primary">LOC136088834</name>
</gene>
<proteinExistence type="predicted"/>
<name>A0ABM4D675_HYDVU</name>
<accession>A0ABM4D675</accession>
<dbReference type="GeneID" id="136088834"/>
<protein>
    <submittedName>
        <fullName evidence="2">ARL14 effector protein-like</fullName>
    </submittedName>
</protein>
<reference evidence="2" key="1">
    <citation type="submission" date="2025-08" db="UniProtKB">
        <authorList>
            <consortium name="RefSeq"/>
        </authorList>
    </citation>
    <scope>IDENTIFICATION</scope>
</reference>
<dbReference type="Proteomes" id="UP001652625">
    <property type="component" value="Chromosome 12"/>
</dbReference>
<organism evidence="1 2">
    <name type="scientific">Hydra vulgaris</name>
    <name type="common">Hydra</name>
    <name type="synonym">Hydra attenuata</name>
    <dbReference type="NCBI Taxonomy" id="6087"/>
    <lineage>
        <taxon>Eukaryota</taxon>
        <taxon>Metazoa</taxon>
        <taxon>Cnidaria</taxon>
        <taxon>Hydrozoa</taxon>
        <taxon>Hydroidolina</taxon>
        <taxon>Anthoathecata</taxon>
        <taxon>Aplanulata</taxon>
        <taxon>Hydridae</taxon>
        <taxon>Hydra</taxon>
    </lineage>
</organism>
<sequence length="241" mass="27600">MAGTSQCSVGLILKSNCHKLMFTNHIGINFFQDLAPDKQNLVALRSGVSPVLIIDLCFHHQKFYLEKFPVFQNKCCDPLLVHKRLCKASLREIMLKTIALNNRFNIVPGQKTCTNCLVKLKAPTEINTDNIDIADDYTNESINKENVFNVQQEADINKNRQELSDCLSIIGVSPVKLHRKPFVNRMSIWRKKIKTITTIFKAKLSSSLKIPLTEVEVFNEYILDLKKKVVQFKILLVLIKR</sequence>